<dbReference type="SUPFAM" id="SSF46689">
    <property type="entry name" value="Homeodomain-like"/>
    <property type="match status" value="1"/>
</dbReference>
<gene>
    <name evidence="4" type="ORF">ETD86_06235</name>
</gene>
<evidence type="ECO:0000313" key="4">
    <source>
        <dbReference type="EMBL" id="TMR23925.1"/>
    </source>
</evidence>
<dbReference type="Gene3D" id="1.10.357.10">
    <property type="entry name" value="Tetracycline Repressor, domain 2"/>
    <property type="match status" value="1"/>
</dbReference>
<dbReference type="GO" id="GO:0003700">
    <property type="term" value="F:DNA-binding transcription factor activity"/>
    <property type="evidence" value="ECO:0007669"/>
    <property type="project" value="TreeGrafter"/>
</dbReference>
<accession>A0A5S4FT28</accession>
<dbReference type="InterPro" id="IPR050109">
    <property type="entry name" value="HTH-type_TetR-like_transc_reg"/>
</dbReference>
<keyword evidence="1 2" id="KW-0238">DNA-binding</keyword>
<name>A0A5S4FT28_9ACTN</name>
<dbReference type="PANTHER" id="PTHR30055:SF209">
    <property type="entry name" value="POSSIBLE TRANSCRIPTIONAL REGULATORY PROTEIN (PROBABLY TETR-FAMILY)"/>
    <property type="match status" value="1"/>
</dbReference>
<dbReference type="AlphaFoldDB" id="A0A5S4FT28"/>
<dbReference type="PRINTS" id="PR00455">
    <property type="entry name" value="HTHTETR"/>
</dbReference>
<dbReference type="Proteomes" id="UP000309128">
    <property type="component" value="Unassembled WGS sequence"/>
</dbReference>
<reference evidence="4 5" key="1">
    <citation type="submission" date="2019-05" db="EMBL/GenBank/DDBJ databases">
        <title>Draft genome sequence of Nonomuraea turkmeniaca DSM 43926.</title>
        <authorList>
            <person name="Saricaoglu S."/>
            <person name="Isik K."/>
        </authorList>
    </citation>
    <scope>NUCLEOTIDE SEQUENCE [LARGE SCALE GENOMIC DNA]</scope>
    <source>
        <strain evidence="4 5">DSM 43926</strain>
    </source>
</reference>
<keyword evidence="5" id="KW-1185">Reference proteome</keyword>
<dbReference type="GO" id="GO:0000976">
    <property type="term" value="F:transcription cis-regulatory region binding"/>
    <property type="evidence" value="ECO:0007669"/>
    <property type="project" value="TreeGrafter"/>
</dbReference>
<evidence type="ECO:0000259" key="3">
    <source>
        <dbReference type="PROSITE" id="PS50977"/>
    </source>
</evidence>
<dbReference type="OrthoDB" id="5190841at2"/>
<feature type="domain" description="HTH tetR-type" evidence="3">
    <location>
        <begin position="58"/>
        <end position="118"/>
    </location>
</feature>
<sequence>MICWLNSLGILGSSDSESSPVWRLTGEASGYNLYAPPVPERRQLPLIGQPQPERADAARNRQKIIDVASRMIAERGAGDLSLDEVARVAGVGVGTVYRRFGDRNGLVFALLDERERRFQSAFFAGPPPLGPGAPAGERVTAFLHALVDRIAAQQELFLLLEQGGKKGGFSGPYRVHHIHLATLLAEARPDADAPFLADALLAPINARLIALQTEERGMTIEAIKSGLTALAAAVTRV</sequence>
<dbReference type="EMBL" id="VCKY01000014">
    <property type="protein sequence ID" value="TMR23925.1"/>
    <property type="molecule type" value="Genomic_DNA"/>
</dbReference>
<dbReference type="PANTHER" id="PTHR30055">
    <property type="entry name" value="HTH-TYPE TRANSCRIPTIONAL REGULATOR RUTR"/>
    <property type="match status" value="1"/>
</dbReference>
<dbReference type="Pfam" id="PF00440">
    <property type="entry name" value="TetR_N"/>
    <property type="match status" value="1"/>
</dbReference>
<proteinExistence type="predicted"/>
<comment type="caution">
    <text evidence="4">The sequence shown here is derived from an EMBL/GenBank/DDBJ whole genome shotgun (WGS) entry which is preliminary data.</text>
</comment>
<organism evidence="4 5">
    <name type="scientific">Nonomuraea turkmeniaca</name>
    <dbReference type="NCBI Taxonomy" id="103838"/>
    <lineage>
        <taxon>Bacteria</taxon>
        <taxon>Bacillati</taxon>
        <taxon>Actinomycetota</taxon>
        <taxon>Actinomycetes</taxon>
        <taxon>Streptosporangiales</taxon>
        <taxon>Streptosporangiaceae</taxon>
        <taxon>Nonomuraea</taxon>
    </lineage>
</organism>
<protein>
    <submittedName>
        <fullName evidence="4">TetR/AcrR family transcriptional regulator</fullName>
    </submittedName>
</protein>
<dbReference type="InterPro" id="IPR009057">
    <property type="entry name" value="Homeodomain-like_sf"/>
</dbReference>
<dbReference type="PROSITE" id="PS50977">
    <property type="entry name" value="HTH_TETR_2"/>
    <property type="match status" value="1"/>
</dbReference>
<feature type="DNA-binding region" description="H-T-H motif" evidence="2">
    <location>
        <begin position="81"/>
        <end position="100"/>
    </location>
</feature>
<evidence type="ECO:0000256" key="1">
    <source>
        <dbReference type="ARBA" id="ARBA00023125"/>
    </source>
</evidence>
<evidence type="ECO:0000256" key="2">
    <source>
        <dbReference type="PROSITE-ProRule" id="PRU00335"/>
    </source>
</evidence>
<evidence type="ECO:0000313" key="5">
    <source>
        <dbReference type="Proteomes" id="UP000309128"/>
    </source>
</evidence>
<dbReference type="InterPro" id="IPR001647">
    <property type="entry name" value="HTH_TetR"/>
</dbReference>